<dbReference type="EMBL" id="BDGG01000003">
    <property type="protein sequence ID" value="GAU96427.1"/>
    <property type="molecule type" value="Genomic_DNA"/>
</dbReference>
<keyword evidence="3" id="KW-0325">Glycoprotein</keyword>
<feature type="chain" id="PRO_5008898179" description="Kazal-like domain-containing protein" evidence="5">
    <location>
        <begin position="18"/>
        <end position="835"/>
    </location>
</feature>
<dbReference type="GO" id="GO:0005509">
    <property type="term" value="F:calcium ion binding"/>
    <property type="evidence" value="ECO:0007669"/>
    <property type="project" value="TreeGrafter"/>
</dbReference>
<feature type="compositionally biased region" description="Basic residues" evidence="4">
    <location>
        <begin position="732"/>
        <end position="742"/>
    </location>
</feature>
<feature type="region of interest" description="Disordered" evidence="4">
    <location>
        <begin position="710"/>
        <end position="745"/>
    </location>
</feature>
<evidence type="ECO:0000256" key="4">
    <source>
        <dbReference type="SAM" id="MobiDB-lite"/>
    </source>
</evidence>
<dbReference type="Gene3D" id="3.30.60.30">
    <property type="match status" value="3"/>
</dbReference>
<dbReference type="SUPFAM" id="SSF100895">
    <property type="entry name" value="Kazal-type serine protease inhibitors"/>
    <property type="match status" value="3"/>
</dbReference>
<dbReference type="PANTHER" id="PTHR13866:SF17">
    <property type="entry name" value="TESTICAN-1"/>
    <property type="match status" value="1"/>
</dbReference>
<evidence type="ECO:0000256" key="5">
    <source>
        <dbReference type="SAM" id="SignalP"/>
    </source>
</evidence>
<keyword evidence="2" id="KW-1015">Disulfide bond</keyword>
<dbReference type="Pfam" id="PF07648">
    <property type="entry name" value="Kazal_2"/>
    <property type="match status" value="4"/>
</dbReference>
<keyword evidence="1 5" id="KW-0732">Signal</keyword>
<evidence type="ECO:0000256" key="3">
    <source>
        <dbReference type="ARBA" id="ARBA00023180"/>
    </source>
</evidence>
<organism evidence="7 8">
    <name type="scientific">Ramazzottius varieornatus</name>
    <name type="common">Water bear</name>
    <name type="synonym">Tardigrade</name>
    <dbReference type="NCBI Taxonomy" id="947166"/>
    <lineage>
        <taxon>Eukaryota</taxon>
        <taxon>Metazoa</taxon>
        <taxon>Ecdysozoa</taxon>
        <taxon>Tardigrada</taxon>
        <taxon>Eutardigrada</taxon>
        <taxon>Parachela</taxon>
        <taxon>Hypsibioidea</taxon>
        <taxon>Ramazzottiidae</taxon>
        <taxon>Ramazzottius</taxon>
    </lineage>
</organism>
<dbReference type="PANTHER" id="PTHR13866">
    <property type="entry name" value="SPARC OSTEONECTIN"/>
    <property type="match status" value="1"/>
</dbReference>
<feature type="compositionally biased region" description="Acidic residues" evidence="4">
    <location>
        <begin position="444"/>
        <end position="456"/>
    </location>
</feature>
<dbReference type="Proteomes" id="UP000186922">
    <property type="component" value="Unassembled WGS sequence"/>
</dbReference>
<reference evidence="7 8" key="1">
    <citation type="journal article" date="2016" name="Nat. Commun.">
        <title>Extremotolerant tardigrade genome and improved radiotolerance of human cultured cells by tardigrade-unique protein.</title>
        <authorList>
            <person name="Hashimoto T."/>
            <person name="Horikawa D.D."/>
            <person name="Saito Y."/>
            <person name="Kuwahara H."/>
            <person name="Kozuka-Hata H."/>
            <person name="Shin-I T."/>
            <person name="Minakuchi Y."/>
            <person name="Ohishi K."/>
            <person name="Motoyama A."/>
            <person name="Aizu T."/>
            <person name="Enomoto A."/>
            <person name="Kondo K."/>
            <person name="Tanaka S."/>
            <person name="Hara Y."/>
            <person name="Koshikawa S."/>
            <person name="Sagara H."/>
            <person name="Miura T."/>
            <person name="Yokobori S."/>
            <person name="Miyagawa K."/>
            <person name="Suzuki Y."/>
            <person name="Kubo T."/>
            <person name="Oyama M."/>
            <person name="Kohara Y."/>
            <person name="Fujiyama A."/>
            <person name="Arakawa K."/>
            <person name="Katayama T."/>
            <person name="Toyoda A."/>
            <person name="Kunieda T."/>
        </authorList>
    </citation>
    <scope>NUCLEOTIDE SEQUENCE [LARGE SCALE GENOMIC DNA]</scope>
    <source>
        <strain evidence="7 8">YOKOZUNA-1</strain>
    </source>
</reference>
<feature type="compositionally biased region" description="Basic and acidic residues" evidence="4">
    <location>
        <begin position="457"/>
        <end position="476"/>
    </location>
</feature>
<dbReference type="GO" id="GO:0050840">
    <property type="term" value="F:extracellular matrix binding"/>
    <property type="evidence" value="ECO:0007669"/>
    <property type="project" value="TreeGrafter"/>
</dbReference>
<dbReference type="OrthoDB" id="126772at2759"/>
<feature type="compositionally biased region" description="Basic residues" evidence="4">
    <location>
        <begin position="477"/>
        <end position="491"/>
    </location>
</feature>
<evidence type="ECO:0000313" key="7">
    <source>
        <dbReference type="EMBL" id="GAU96427.1"/>
    </source>
</evidence>
<evidence type="ECO:0000256" key="1">
    <source>
        <dbReference type="ARBA" id="ARBA00022729"/>
    </source>
</evidence>
<dbReference type="CDD" id="cd00104">
    <property type="entry name" value="KAZAL_FS"/>
    <property type="match status" value="2"/>
</dbReference>
<dbReference type="SMART" id="SM00280">
    <property type="entry name" value="KAZAL"/>
    <property type="match status" value="4"/>
</dbReference>
<protein>
    <recommendedName>
        <fullName evidence="6">Kazal-like domain-containing protein</fullName>
    </recommendedName>
</protein>
<evidence type="ECO:0000313" key="8">
    <source>
        <dbReference type="Proteomes" id="UP000186922"/>
    </source>
</evidence>
<proteinExistence type="predicted"/>
<dbReference type="InterPro" id="IPR002350">
    <property type="entry name" value="Kazal_dom"/>
</dbReference>
<evidence type="ECO:0000256" key="2">
    <source>
        <dbReference type="ARBA" id="ARBA00023157"/>
    </source>
</evidence>
<dbReference type="GO" id="GO:0005615">
    <property type="term" value="C:extracellular space"/>
    <property type="evidence" value="ECO:0007669"/>
    <property type="project" value="TreeGrafter"/>
</dbReference>
<dbReference type="AlphaFoldDB" id="A0A1D1V9Q9"/>
<name>A0A1D1V9Q9_RAMVA</name>
<dbReference type="PROSITE" id="PS51465">
    <property type="entry name" value="KAZAL_2"/>
    <property type="match status" value="3"/>
</dbReference>
<accession>A0A1D1V9Q9</accession>
<dbReference type="GO" id="GO:0005518">
    <property type="term" value="F:collagen binding"/>
    <property type="evidence" value="ECO:0007669"/>
    <property type="project" value="TreeGrafter"/>
</dbReference>
<feature type="signal peptide" evidence="5">
    <location>
        <begin position="1"/>
        <end position="17"/>
    </location>
</feature>
<gene>
    <name evidence="7" type="primary">RvY_07876-1</name>
    <name evidence="7" type="synonym">RvY_07876.1</name>
    <name evidence="7" type="ORF">RvY_07876</name>
</gene>
<dbReference type="InterPro" id="IPR036058">
    <property type="entry name" value="Kazal_dom_sf"/>
</dbReference>
<feature type="region of interest" description="Disordered" evidence="4">
    <location>
        <begin position="412"/>
        <end position="491"/>
    </location>
</feature>
<feature type="compositionally biased region" description="Acidic residues" evidence="4">
    <location>
        <begin position="420"/>
        <end position="432"/>
    </location>
</feature>
<feature type="domain" description="Kazal-like" evidence="6">
    <location>
        <begin position="217"/>
        <end position="261"/>
    </location>
</feature>
<sequence>MLRSALLLCLLAGVALANWGRGSWDRFNDEDDDVKPPNCSCSSWRKNETEDEQSALRNERWVTKQLRAGETVEQFRENARKRHMVCGTDGVTYTNKCEFVNNATTNPTLGKRCRGPCPCDLTEEEEKEMPRHHDWKMPVCLNNGQTVYGYQAVREAVKADQSVGMRCWGECSDCSTELRCPKSWRRQHHRRESNATAPDCTCTLSSSPWFQEILNTTCGKKLLEKRQVCGSDGVTYESKCALKNKQAVSPTLGKRCRGPCPCTFERRERHHWESKKHGRFNRYRFPKAMCLNNGSTVYGWEEAVDALKADSSLGVRCKGECSKCQNEAIKCPLDWVKVKEEEDKNRPKPPNCKCPKALRLGPGRNHRKEICGNDNKTYANVCELINNQVDQPTLGFRCLGKCPCKNRTDDSTRTPKILLDENDEDRDDLDSPDQERPAGGAFQNEEEDHSENEDAPQDDRVKDKEGGSDESVDRPRPHPRPRPRPRPHRRFPICLTNNVTVRGWRNISQAFQNDSSVGIRCMGKCEWCAENLKCPRLPSEAEQQKIKERIMKRMQKFGERWMKMTVESPNKPGDCSCEFKQEKGEGMRFRRHKHHNMDWSVCGNNNVTFDNMCGLVNAQSASKNLGFRCHGKCPCPEDEFDATEDAEDTNSTIGQNFQKYLNETGKKFAFCLTNGQTVYNVKDLRRALASDFKLGTRYMDECSTDDSGLKCPRVFRPQPDGESMMGGEEKRWGRHGKGRRFGPKFGGDDHDFKRHGFGKGDWRKKMDEGERAEMWEVIKESPLFEYLKAKDFGFEGPMGGPMGGRWGGRHGGWKRHHRGNWFDCEAENNSTTPSE</sequence>
<feature type="domain" description="Kazal-like" evidence="6">
    <location>
        <begin position="346"/>
        <end position="403"/>
    </location>
</feature>
<evidence type="ECO:0000259" key="6">
    <source>
        <dbReference type="PROSITE" id="PS51465"/>
    </source>
</evidence>
<feature type="domain" description="Kazal-like" evidence="6">
    <location>
        <begin position="85"/>
        <end position="118"/>
    </location>
</feature>
<keyword evidence="8" id="KW-1185">Reference proteome</keyword>
<comment type="caution">
    <text evidence="7">The sequence shown here is derived from an EMBL/GenBank/DDBJ whole genome shotgun (WGS) entry which is preliminary data.</text>
</comment>